<feature type="domain" description="Zn(2)-C6 fungal-type" evidence="3">
    <location>
        <begin position="54"/>
        <end position="82"/>
    </location>
</feature>
<dbReference type="KEGG" id="fpu:FPSE_00040"/>
<dbReference type="AlphaFoldDB" id="K3W3P5"/>
<name>K3W3P5_FUSPC</name>
<feature type="compositionally biased region" description="Polar residues" evidence="2">
    <location>
        <begin position="86"/>
        <end position="99"/>
    </location>
</feature>
<dbReference type="PANTHER" id="PTHR38791">
    <property type="entry name" value="ZN(II)2CYS6 TRANSCRIPTION FACTOR (EUROFUNG)-RELATED-RELATED"/>
    <property type="match status" value="1"/>
</dbReference>
<dbReference type="GO" id="GO:0000981">
    <property type="term" value="F:DNA-binding transcription factor activity, RNA polymerase II-specific"/>
    <property type="evidence" value="ECO:0007669"/>
    <property type="project" value="InterPro"/>
</dbReference>
<accession>K3W3P5</accession>
<dbReference type="eggNOG" id="ENOG502S9F6">
    <property type="taxonomic scope" value="Eukaryota"/>
</dbReference>
<dbReference type="InterPro" id="IPR001138">
    <property type="entry name" value="Zn2Cys6_DnaBD"/>
</dbReference>
<protein>
    <recommendedName>
        <fullName evidence="3">Zn(2)-C6 fungal-type domain-containing protein</fullName>
    </recommendedName>
</protein>
<dbReference type="EMBL" id="AFNW01000003">
    <property type="protein sequence ID" value="EKJ79760.1"/>
    <property type="molecule type" value="Genomic_DNA"/>
</dbReference>
<dbReference type="SUPFAM" id="SSF57701">
    <property type="entry name" value="Zn2/Cys6 DNA-binding domain"/>
    <property type="match status" value="1"/>
</dbReference>
<evidence type="ECO:0000259" key="3">
    <source>
        <dbReference type="Pfam" id="PF00172"/>
    </source>
</evidence>
<comment type="caution">
    <text evidence="4">The sequence shown here is derived from an EMBL/GenBank/DDBJ whole genome shotgun (WGS) entry which is preliminary data.</text>
</comment>
<proteinExistence type="predicted"/>
<sequence>MENDAVRGQAWGERDCKYAPKLESWKQFAKIDMVYHVCGFLQISRLAEATSEASKTQCDETHPTCNNCKKSKRECLGYDPIFRQQAGGQPSNIQPAPSQRTPPTIPSSVPSSVPSSIAPNPVLTARPTNSYGSQPSMLPSSYATAHATTASPNPSLNSLSYDSSFSNVASPPVKSEPTYEYSAAAIDPALHNPESSRAVEQRPLADNQNLRGGAPYY</sequence>
<dbReference type="RefSeq" id="XP_009251435.1">
    <property type="nucleotide sequence ID" value="XM_009253160.1"/>
</dbReference>
<feature type="compositionally biased region" description="Low complexity" evidence="2">
    <location>
        <begin position="106"/>
        <end position="117"/>
    </location>
</feature>
<evidence type="ECO:0000256" key="2">
    <source>
        <dbReference type="SAM" id="MobiDB-lite"/>
    </source>
</evidence>
<dbReference type="GO" id="GO:0008270">
    <property type="term" value="F:zinc ion binding"/>
    <property type="evidence" value="ECO:0007669"/>
    <property type="project" value="InterPro"/>
</dbReference>
<dbReference type="InterPro" id="IPR053175">
    <property type="entry name" value="DHMBA_Reg_Transcription_Factor"/>
</dbReference>
<dbReference type="Pfam" id="PF00172">
    <property type="entry name" value="Zn_clus"/>
    <property type="match status" value="1"/>
</dbReference>
<evidence type="ECO:0000313" key="5">
    <source>
        <dbReference type="Proteomes" id="UP000007978"/>
    </source>
</evidence>
<feature type="compositionally biased region" description="Low complexity" evidence="2">
    <location>
        <begin position="140"/>
        <end position="152"/>
    </location>
</feature>
<dbReference type="OrthoDB" id="5375558at2759"/>
<feature type="region of interest" description="Disordered" evidence="2">
    <location>
        <begin position="83"/>
        <end position="152"/>
    </location>
</feature>
<feature type="compositionally biased region" description="Polar residues" evidence="2">
    <location>
        <begin position="126"/>
        <end position="139"/>
    </location>
</feature>
<dbReference type="Proteomes" id="UP000007978">
    <property type="component" value="Chromosome 1"/>
</dbReference>
<dbReference type="Gene3D" id="4.10.240.10">
    <property type="entry name" value="Zn(2)-C6 fungal-type DNA-binding domain"/>
    <property type="match status" value="1"/>
</dbReference>
<feature type="region of interest" description="Disordered" evidence="2">
    <location>
        <begin position="188"/>
        <end position="217"/>
    </location>
</feature>
<dbReference type="CDD" id="cd00067">
    <property type="entry name" value="GAL4"/>
    <property type="match status" value="1"/>
</dbReference>
<dbReference type="GeneID" id="20358660"/>
<gene>
    <name evidence="4" type="ORF">FPSE_00040</name>
</gene>
<evidence type="ECO:0000256" key="1">
    <source>
        <dbReference type="ARBA" id="ARBA00023242"/>
    </source>
</evidence>
<dbReference type="HOGENOM" id="CLU_1272360_0_0_1"/>
<evidence type="ECO:0000313" key="4">
    <source>
        <dbReference type="EMBL" id="EKJ79760.1"/>
    </source>
</evidence>
<dbReference type="InterPro" id="IPR036864">
    <property type="entry name" value="Zn2-C6_fun-type_DNA-bd_sf"/>
</dbReference>
<reference evidence="4 5" key="1">
    <citation type="journal article" date="2012" name="PLoS Pathog.">
        <title>Comparative pathogenomics reveals horizontally acquired novel virulence genes in fungi infecting cereal hosts.</title>
        <authorList>
            <person name="Gardiner D.M."/>
            <person name="McDonald M.C."/>
            <person name="Covarelli L."/>
            <person name="Solomon P.S."/>
            <person name="Rusu A.G."/>
            <person name="Marshall M."/>
            <person name="Kazan K."/>
            <person name="Chakraborty S."/>
            <person name="McDonald B.A."/>
            <person name="Manners J.M."/>
        </authorList>
    </citation>
    <scope>NUCLEOTIDE SEQUENCE [LARGE SCALE GENOMIC DNA]</scope>
    <source>
        <strain evidence="4 5">CS3096</strain>
    </source>
</reference>
<organism evidence="4 5">
    <name type="scientific">Fusarium pseudograminearum (strain CS3096)</name>
    <name type="common">Wheat and barley crown-rot fungus</name>
    <dbReference type="NCBI Taxonomy" id="1028729"/>
    <lineage>
        <taxon>Eukaryota</taxon>
        <taxon>Fungi</taxon>
        <taxon>Dikarya</taxon>
        <taxon>Ascomycota</taxon>
        <taxon>Pezizomycotina</taxon>
        <taxon>Sordariomycetes</taxon>
        <taxon>Hypocreomycetidae</taxon>
        <taxon>Hypocreales</taxon>
        <taxon>Nectriaceae</taxon>
        <taxon>Fusarium</taxon>
    </lineage>
</organism>
<keyword evidence="1" id="KW-0539">Nucleus</keyword>
<keyword evidence="5" id="KW-1185">Reference proteome</keyword>
<dbReference type="PANTHER" id="PTHR38791:SF13">
    <property type="entry name" value="ZN(2)-C6 FUNGAL-TYPE DOMAIN-CONTAINING PROTEIN"/>
    <property type="match status" value="1"/>
</dbReference>